<feature type="compositionally biased region" description="Low complexity" evidence="4">
    <location>
        <begin position="921"/>
        <end position="936"/>
    </location>
</feature>
<dbReference type="EMBL" id="BMAR01000060">
    <property type="protein sequence ID" value="GFR52261.1"/>
    <property type="molecule type" value="Genomic_DNA"/>
</dbReference>
<feature type="region of interest" description="Disordered" evidence="4">
    <location>
        <begin position="1105"/>
        <end position="1229"/>
    </location>
</feature>
<keyword evidence="7" id="KW-1185">Reference proteome</keyword>
<dbReference type="InterPro" id="IPR001650">
    <property type="entry name" value="Helicase_C-like"/>
</dbReference>
<feature type="compositionally biased region" description="Low complexity" evidence="4">
    <location>
        <begin position="531"/>
        <end position="547"/>
    </location>
</feature>
<dbReference type="Pfam" id="PF00176">
    <property type="entry name" value="SNF2-rel_dom"/>
    <property type="match status" value="1"/>
</dbReference>
<feature type="region of interest" description="Disordered" evidence="4">
    <location>
        <begin position="151"/>
        <end position="171"/>
    </location>
</feature>
<dbReference type="GO" id="GO:0016887">
    <property type="term" value="F:ATP hydrolysis activity"/>
    <property type="evidence" value="ECO:0007669"/>
    <property type="project" value="TreeGrafter"/>
</dbReference>
<feature type="region of interest" description="Disordered" evidence="4">
    <location>
        <begin position="994"/>
        <end position="1027"/>
    </location>
</feature>
<feature type="region of interest" description="Disordered" evidence="4">
    <location>
        <begin position="437"/>
        <end position="457"/>
    </location>
</feature>
<feature type="compositionally biased region" description="Low complexity" evidence="4">
    <location>
        <begin position="886"/>
        <end position="902"/>
    </location>
</feature>
<dbReference type="PROSITE" id="PS51194">
    <property type="entry name" value="HELICASE_CTER"/>
    <property type="match status" value="1"/>
</dbReference>
<dbReference type="SMART" id="SM00490">
    <property type="entry name" value="HELICc"/>
    <property type="match status" value="1"/>
</dbReference>
<name>A0AAD3E630_9CHLO</name>
<evidence type="ECO:0000256" key="2">
    <source>
        <dbReference type="ARBA" id="ARBA00022801"/>
    </source>
</evidence>
<dbReference type="CDD" id="cd18793">
    <property type="entry name" value="SF2_C_SNF"/>
    <property type="match status" value="1"/>
</dbReference>
<keyword evidence="2" id="KW-0378">Hydrolase</keyword>
<feature type="compositionally biased region" description="Low complexity" evidence="4">
    <location>
        <begin position="151"/>
        <end position="163"/>
    </location>
</feature>
<feature type="compositionally biased region" description="Low complexity" evidence="4">
    <location>
        <begin position="1053"/>
        <end position="1071"/>
    </location>
</feature>
<dbReference type="GO" id="GO:0003682">
    <property type="term" value="F:chromatin binding"/>
    <property type="evidence" value="ECO:0007669"/>
    <property type="project" value="TreeGrafter"/>
</dbReference>
<comment type="caution">
    <text evidence="6">The sequence shown here is derived from an EMBL/GenBank/DDBJ whole genome shotgun (WGS) entry which is preliminary data.</text>
</comment>
<feature type="region of interest" description="Disordered" evidence="4">
    <location>
        <begin position="874"/>
        <end position="944"/>
    </location>
</feature>
<evidence type="ECO:0000256" key="3">
    <source>
        <dbReference type="ARBA" id="ARBA00023242"/>
    </source>
</evidence>
<dbReference type="GO" id="GO:0005634">
    <property type="term" value="C:nucleus"/>
    <property type="evidence" value="ECO:0007669"/>
    <property type="project" value="UniProtKB-SubCell"/>
</dbReference>
<reference evidence="6 7" key="1">
    <citation type="journal article" date="2021" name="Sci. Rep.">
        <title>Genome sequencing of the multicellular alga Astrephomene provides insights into convergent evolution of germ-soma differentiation.</title>
        <authorList>
            <person name="Yamashita S."/>
            <person name="Yamamoto K."/>
            <person name="Matsuzaki R."/>
            <person name="Suzuki S."/>
            <person name="Yamaguchi H."/>
            <person name="Hirooka S."/>
            <person name="Minakuchi Y."/>
            <person name="Miyagishima S."/>
            <person name="Kawachi M."/>
            <person name="Toyoda A."/>
            <person name="Nozaki H."/>
        </authorList>
    </citation>
    <scope>NUCLEOTIDE SEQUENCE [LARGE SCALE GENOMIC DNA]</scope>
    <source>
        <strain evidence="6 7">NIES-4017</strain>
    </source>
</reference>
<dbReference type="GO" id="GO:0042393">
    <property type="term" value="F:histone binding"/>
    <property type="evidence" value="ECO:0007669"/>
    <property type="project" value="TreeGrafter"/>
</dbReference>
<dbReference type="InterPro" id="IPR038718">
    <property type="entry name" value="SNF2-like_sf"/>
</dbReference>
<dbReference type="GO" id="GO:0000785">
    <property type="term" value="C:chromatin"/>
    <property type="evidence" value="ECO:0007669"/>
    <property type="project" value="TreeGrafter"/>
</dbReference>
<feature type="compositionally biased region" description="Low complexity" evidence="4">
    <location>
        <begin position="1154"/>
        <end position="1163"/>
    </location>
</feature>
<dbReference type="InterPro" id="IPR049730">
    <property type="entry name" value="SNF2/RAD54-like_C"/>
</dbReference>
<proteinExistence type="predicted"/>
<feature type="compositionally biased region" description="Low complexity" evidence="4">
    <location>
        <begin position="1197"/>
        <end position="1209"/>
    </location>
</feature>
<evidence type="ECO:0000259" key="5">
    <source>
        <dbReference type="PROSITE" id="PS51194"/>
    </source>
</evidence>
<feature type="domain" description="Helicase C-terminal" evidence="5">
    <location>
        <begin position="214"/>
        <end position="376"/>
    </location>
</feature>
<feature type="compositionally biased region" description="Low complexity" evidence="4">
    <location>
        <begin position="1125"/>
        <end position="1145"/>
    </location>
</feature>
<dbReference type="Gene3D" id="3.40.50.10810">
    <property type="entry name" value="Tandem AAA-ATPase domain"/>
    <property type="match status" value="1"/>
</dbReference>
<feature type="compositionally biased region" description="Low complexity" evidence="4">
    <location>
        <begin position="1015"/>
        <end position="1027"/>
    </location>
</feature>
<keyword evidence="3" id="KW-0539">Nucleus</keyword>
<evidence type="ECO:0000256" key="4">
    <source>
        <dbReference type="SAM" id="MobiDB-lite"/>
    </source>
</evidence>
<feature type="compositionally biased region" description="Acidic residues" evidence="4">
    <location>
        <begin position="509"/>
        <end position="525"/>
    </location>
</feature>
<gene>
    <name evidence="6" type="ORF">Agub_g14795</name>
</gene>
<protein>
    <recommendedName>
        <fullName evidence="5">Helicase C-terminal domain-containing protein</fullName>
    </recommendedName>
</protein>
<dbReference type="PANTHER" id="PTHR45623">
    <property type="entry name" value="CHROMODOMAIN-HELICASE-DNA-BINDING PROTEIN 3-RELATED-RELATED"/>
    <property type="match status" value="1"/>
</dbReference>
<dbReference type="PANTHER" id="PTHR45623:SF11">
    <property type="entry name" value="KISMET, ISOFORM C"/>
    <property type="match status" value="1"/>
</dbReference>
<dbReference type="InterPro" id="IPR000330">
    <property type="entry name" value="SNF2_N"/>
</dbReference>
<feature type="compositionally biased region" description="Low complexity" evidence="4">
    <location>
        <begin position="772"/>
        <end position="793"/>
    </location>
</feature>
<dbReference type="Pfam" id="PF00271">
    <property type="entry name" value="Helicase_C"/>
    <property type="match status" value="1"/>
</dbReference>
<organism evidence="6 7">
    <name type="scientific">Astrephomene gubernaculifera</name>
    <dbReference type="NCBI Taxonomy" id="47775"/>
    <lineage>
        <taxon>Eukaryota</taxon>
        <taxon>Viridiplantae</taxon>
        <taxon>Chlorophyta</taxon>
        <taxon>core chlorophytes</taxon>
        <taxon>Chlorophyceae</taxon>
        <taxon>CS clade</taxon>
        <taxon>Chlamydomonadales</taxon>
        <taxon>Astrephomenaceae</taxon>
        <taxon>Astrephomene</taxon>
    </lineage>
</organism>
<dbReference type="InterPro" id="IPR027417">
    <property type="entry name" value="P-loop_NTPase"/>
</dbReference>
<dbReference type="GO" id="GO:0140658">
    <property type="term" value="F:ATP-dependent chromatin remodeler activity"/>
    <property type="evidence" value="ECO:0007669"/>
    <property type="project" value="TreeGrafter"/>
</dbReference>
<evidence type="ECO:0000256" key="1">
    <source>
        <dbReference type="ARBA" id="ARBA00004123"/>
    </source>
</evidence>
<feature type="region of interest" description="Disordered" evidence="4">
    <location>
        <begin position="504"/>
        <end position="579"/>
    </location>
</feature>
<feature type="region of interest" description="Disordered" evidence="4">
    <location>
        <begin position="1053"/>
        <end position="1079"/>
    </location>
</feature>
<dbReference type="Proteomes" id="UP001054857">
    <property type="component" value="Unassembled WGS sequence"/>
</dbReference>
<feature type="region of interest" description="Disordered" evidence="4">
    <location>
        <begin position="769"/>
        <end position="793"/>
    </location>
</feature>
<dbReference type="GO" id="GO:0005524">
    <property type="term" value="F:ATP binding"/>
    <property type="evidence" value="ECO:0007669"/>
    <property type="project" value="InterPro"/>
</dbReference>
<sequence>MMELFSILSLLDPDAYPSPEDFAARFGGAPGGQPPSVEQIKQLQSALAPVLLRRMKEDVEELPQKEEVVIWVELSAHQRTYYRAIYEGQIGALLGAGGGAGGEKGARPLAAMRNLAMELRKLCCHPVLCDGLEEDLKFKLEEQRAALPAAALPAAAPPQQQQQQGGGAAAGAAGGAAAGGAEGAAAAAVASADAALSRCPELELLVRGSGKMVLLHKLLPKLRAEGRRVLIFSQFVIMLNVLEDYCRLMSYPVERIDGNTSGRERQQAIDRFCAEDSDSDSAFVFLLSTRAGGQGITLTAADTCIIYDSDWNPQNDLQAMARCHRIGQKKEVTVYRLISRDTYEMALFKSASKKYGLDEAILGFSAGSDPEADAARISDLLRHGAHGLLGDMEAGARQGEAFAGEDINQILEGRTEKRQIGSRAGNTFSVATFALDDANNADNGDPRVGPRGRRAGEDDKEYWRSLLPEAVAAHEAQLAAGPQFLGRRKRAKVNYNINSRKFGKRVRDSDDDGSDGSASSDDDDSGGGSGAAAAAGGEDAAAAAEAAEGGKKGKRGRRSQKEGKEDAASAAAAGGKKWTKSDVKTLEDRLMGFGPDRYSELYAQLQPTKRSPEEVEAAARALWALYCSAAALETERRERKMNAIFQDMVAAEMEMEGGGGGAGQGQAAEAEKAAAAGAAGAEKAAVAKAEKTGSGAAVTGGAGGAAAGAAPASGELNEWEQKLMEEVEKLPEYLRKILAAPPTVRRILRDAVEATQHAKAMVTLAALVRPDGSTNGNGNNGNDNREGANAGGSATAAAAAGPAAAAAPTYHVPYLQIPPSAGLPGWWGRADDEALLQAAVQVGYTRGYASRRTAEHALRNPPLAGKFARLKPLAEGEEEQEEGQAQEEQVQQGGQAPQQQQGKQKEGPPPQEEENEKQQGKQEGTQQQAQGQGQQQGKHDFDLMDSDDFDLEVDLRITSGGAGEKTKPQRMTQDEWRQLISNLTKRLSKVVQSTLDRHRGAQKRPVLSFRGTRKSAGAAAPTQAGTGAAAAPTAATAAASKPTSAATGAPAVAAGKGVGSVPASGAAARVGGADGGNSSSKLLQLQQQEALATVLLNVVSQHVAASQQQNKPPSPGAAAGGAGGSATAPAATSGGQQQKPQQQQPRLTPTGDSAGKTAGANAAAGGGGGSAGGKQKAAKRQSLLPFARLGPSSKPSTAAAPVTAAGEAGAEVRKKEQAPPSGKVLHGGGSGAVGVVKDWGKTPAAGIAAGVTVGATAAAVAAGCGVGKMAAVVPGVEPGSAEKPIEIEESD</sequence>
<dbReference type="SUPFAM" id="SSF52540">
    <property type="entry name" value="P-loop containing nucleoside triphosphate hydrolases"/>
    <property type="match status" value="1"/>
</dbReference>
<evidence type="ECO:0000313" key="6">
    <source>
        <dbReference type="EMBL" id="GFR52261.1"/>
    </source>
</evidence>
<dbReference type="Gene3D" id="3.40.50.300">
    <property type="entry name" value="P-loop containing nucleotide triphosphate hydrolases"/>
    <property type="match status" value="2"/>
</dbReference>
<dbReference type="GO" id="GO:0003677">
    <property type="term" value="F:DNA binding"/>
    <property type="evidence" value="ECO:0007669"/>
    <property type="project" value="TreeGrafter"/>
</dbReference>
<accession>A0AAD3E630</accession>
<feature type="compositionally biased region" description="Acidic residues" evidence="4">
    <location>
        <begin position="875"/>
        <end position="885"/>
    </location>
</feature>
<evidence type="ECO:0000313" key="7">
    <source>
        <dbReference type="Proteomes" id="UP001054857"/>
    </source>
</evidence>
<comment type="subcellular location">
    <subcellularLocation>
        <location evidence="1">Nucleus</location>
    </subcellularLocation>
</comment>